<dbReference type="RefSeq" id="WP_144067073.1">
    <property type="nucleotide sequence ID" value="NZ_CP041636.1"/>
</dbReference>
<comment type="similarity">
    <text evidence="8 9">Belongs to the TRAP transporter small permease family.</text>
</comment>
<feature type="transmembrane region" description="Helical" evidence="9">
    <location>
        <begin position="132"/>
        <end position="154"/>
    </location>
</feature>
<feature type="transmembrane region" description="Helical" evidence="9">
    <location>
        <begin position="53"/>
        <end position="72"/>
    </location>
</feature>
<keyword evidence="5 9" id="KW-0812">Transmembrane</keyword>
<dbReference type="AlphaFoldDB" id="A0A516GX60"/>
<keyword evidence="12" id="KW-1185">Reference proteome</keyword>
<dbReference type="EMBL" id="CP041636">
    <property type="protein sequence ID" value="QDO96092.1"/>
    <property type="molecule type" value="Genomic_DNA"/>
</dbReference>
<evidence type="ECO:0000256" key="4">
    <source>
        <dbReference type="ARBA" id="ARBA00022519"/>
    </source>
</evidence>
<keyword evidence="6 9" id="KW-1133">Transmembrane helix</keyword>
<evidence type="ECO:0000256" key="1">
    <source>
        <dbReference type="ARBA" id="ARBA00004429"/>
    </source>
</evidence>
<dbReference type="GO" id="GO:0005886">
    <property type="term" value="C:plasma membrane"/>
    <property type="evidence" value="ECO:0007669"/>
    <property type="project" value="UniProtKB-SubCell"/>
</dbReference>
<comment type="function">
    <text evidence="9">Part of the tripartite ATP-independent periplasmic (TRAP) transport system.</text>
</comment>
<feature type="domain" description="Tripartite ATP-independent periplasmic transporters DctQ component" evidence="10">
    <location>
        <begin position="28"/>
        <end position="159"/>
    </location>
</feature>
<evidence type="ECO:0000256" key="7">
    <source>
        <dbReference type="ARBA" id="ARBA00023136"/>
    </source>
</evidence>
<evidence type="ECO:0000256" key="3">
    <source>
        <dbReference type="ARBA" id="ARBA00022475"/>
    </source>
</evidence>
<evidence type="ECO:0000256" key="8">
    <source>
        <dbReference type="ARBA" id="ARBA00038436"/>
    </source>
</evidence>
<dbReference type="InterPro" id="IPR007387">
    <property type="entry name" value="TRAP_DctQ"/>
</dbReference>
<dbReference type="InterPro" id="IPR055348">
    <property type="entry name" value="DctQ"/>
</dbReference>
<evidence type="ECO:0000313" key="12">
    <source>
        <dbReference type="Proteomes" id="UP000317496"/>
    </source>
</evidence>
<protein>
    <recommendedName>
        <fullName evidence="9">TRAP transporter small permease protein</fullName>
    </recommendedName>
</protein>
<gene>
    <name evidence="11" type="ORF">FNB15_01820</name>
</gene>
<keyword evidence="4 9" id="KW-0997">Cell inner membrane</keyword>
<proteinExistence type="inferred from homology"/>
<dbReference type="Pfam" id="PF04290">
    <property type="entry name" value="DctQ"/>
    <property type="match status" value="1"/>
</dbReference>
<dbReference type="KEGG" id="fer:FNB15_01820"/>
<evidence type="ECO:0000256" key="5">
    <source>
        <dbReference type="ARBA" id="ARBA00022692"/>
    </source>
</evidence>
<evidence type="ECO:0000259" key="10">
    <source>
        <dbReference type="Pfam" id="PF04290"/>
    </source>
</evidence>
<dbReference type="PANTHER" id="PTHR35011">
    <property type="entry name" value="2,3-DIKETO-L-GULONATE TRAP TRANSPORTER SMALL PERMEASE PROTEIN YIAM"/>
    <property type="match status" value="1"/>
</dbReference>
<evidence type="ECO:0000256" key="6">
    <source>
        <dbReference type="ARBA" id="ARBA00022989"/>
    </source>
</evidence>
<evidence type="ECO:0000256" key="9">
    <source>
        <dbReference type="RuleBase" id="RU369079"/>
    </source>
</evidence>
<keyword evidence="2 9" id="KW-0813">Transport</keyword>
<feature type="transmembrane region" description="Helical" evidence="9">
    <location>
        <begin position="93"/>
        <end position="112"/>
    </location>
</feature>
<reference evidence="11 12" key="1">
    <citation type="submission" date="2019-07" db="EMBL/GenBank/DDBJ databases">
        <title>Genome sequencing for Ferrovibrio sp. K5.</title>
        <authorList>
            <person name="Park S.-J."/>
        </authorList>
    </citation>
    <scope>NUCLEOTIDE SEQUENCE [LARGE SCALE GENOMIC DNA]</scope>
    <source>
        <strain evidence="11 12">K5</strain>
    </source>
</reference>
<name>A0A516GX60_9PROT</name>
<comment type="subcellular location">
    <subcellularLocation>
        <location evidence="1 9">Cell inner membrane</location>
        <topology evidence="1 9">Multi-pass membrane protein</topology>
    </subcellularLocation>
</comment>
<dbReference type="PANTHER" id="PTHR35011:SF4">
    <property type="entry name" value="SLL1102 PROTEIN"/>
    <property type="match status" value="1"/>
</dbReference>
<keyword evidence="7 9" id="KW-0472">Membrane</keyword>
<organism evidence="11 12">
    <name type="scientific">Ferrovibrio terrae</name>
    <dbReference type="NCBI Taxonomy" id="2594003"/>
    <lineage>
        <taxon>Bacteria</taxon>
        <taxon>Pseudomonadati</taxon>
        <taxon>Pseudomonadota</taxon>
        <taxon>Alphaproteobacteria</taxon>
        <taxon>Rhodospirillales</taxon>
        <taxon>Rhodospirillaceae</taxon>
        <taxon>Ferrovibrio</taxon>
    </lineage>
</organism>
<dbReference type="GO" id="GO:0022857">
    <property type="term" value="F:transmembrane transporter activity"/>
    <property type="evidence" value="ECO:0007669"/>
    <property type="project" value="UniProtKB-UniRule"/>
</dbReference>
<dbReference type="OrthoDB" id="9794346at2"/>
<sequence length="196" mass="22289">MDNRLVFWIDTINTWLGKAFGWCILLLTAATSYEVFARYVLGAPTEWAFDAAYILYGTLFMMAGAYTLARNGHVRGDWIYRSWKPSTQAKSDLVLYFLFFFPGIVTMFYVGWDYAAYSWSVKERSLFTPAGPIIYPFKTIIPIAGAMLIAQGIAEVLRCIYCIKHGNWPPRLGDVEELEQVLQKQYSTEGANGEKA</sequence>
<evidence type="ECO:0000313" key="11">
    <source>
        <dbReference type="EMBL" id="QDO96092.1"/>
    </source>
</evidence>
<keyword evidence="3" id="KW-1003">Cell membrane</keyword>
<dbReference type="Proteomes" id="UP000317496">
    <property type="component" value="Chromosome"/>
</dbReference>
<comment type="subunit">
    <text evidence="9">The complex comprises the extracytoplasmic solute receptor protein and the two transmembrane proteins.</text>
</comment>
<evidence type="ECO:0000256" key="2">
    <source>
        <dbReference type="ARBA" id="ARBA00022448"/>
    </source>
</evidence>
<accession>A0A516GX60</accession>
<feature type="transmembrane region" description="Helical" evidence="9">
    <location>
        <begin position="20"/>
        <end position="41"/>
    </location>
</feature>